<evidence type="ECO:0000256" key="1">
    <source>
        <dbReference type="ARBA" id="ARBA00022908"/>
    </source>
</evidence>
<dbReference type="InterPro" id="IPR006118">
    <property type="entry name" value="Recombinase_CS"/>
</dbReference>
<dbReference type="EMBL" id="JACIEF010000003">
    <property type="protein sequence ID" value="MBB4109075.1"/>
    <property type="molecule type" value="Genomic_DNA"/>
</dbReference>
<dbReference type="InterPro" id="IPR050639">
    <property type="entry name" value="SSR_resolvase"/>
</dbReference>
<dbReference type="RefSeq" id="WP_183765856.1">
    <property type="nucleotide sequence ID" value="NZ_BMHZ01000003.1"/>
</dbReference>
<protein>
    <submittedName>
        <fullName evidence="9">DNA invertase Pin-like site-specific DNA recombinase</fullName>
    </submittedName>
</protein>
<dbReference type="InterPro" id="IPR036162">
    <property type="entry name" value="Resolvase-like_N_sf"/>
</dbReference>
<evidence type="ECO:0000313" key="10">
    <source>
        <dbReference type="Proteomes" id="UP000532273"/>
    </source>
</evidence>
<dbReference type="Gene3D" id="3.40.50.1390">
    <property type="entry name" value="Resolvase, N-terminal catalytic domain"/>
    <property type="match status" value="1"/>
</dbReference>
<evidence type="ECO:0000313" key="9">
    <source>
        <dbReference type="EMBL" id="MBB4109075.1"/>
    </source>
</evidence>
<reference evidence="11" key="2">
    <citation type="journal article" date="2019" name="Int. J. Syst. Evol. Microbiol.">
        <title>The Global Catalogue of Microorganisms (GCM) 10K type strain sequencing project: providing services to taxonomists for standard genome sequencing and annotation.</title>
        <authorList>
            <consortium name="The Broad Institute Genomics Platform"/>
            <consortium name="The Broad Institute Genome Sequencing Center for Infectious Disease"/>
            <person name="Wu L."/>
            <person name="Ma J."/>
        </authorList>
    </citation>
    <scope>NUCLEOTIDE SEQUENCE [LARGE SCALE GENOMIC DNA]</scope>
    <source>
        <strain evidence="11">CGMCC 1.15287</strain>
    </source>
</reference>
<evidence type="ECO:0000259" key="7">
    <source>
        <dbReference type="PROSITE" id="PS51737"/>
    </source>
</evidence>
<evidence type="ECO:0000256" key="3">
    <source>
        <dbReference type="ARBA" id="ARBA00023172"/>
    </source>
</evidence>
<name>A0A7W6KCA2_9SPHI</name>
<dbReference type="CDD" id="cd00338">
    <property type="entry name" value="Ser_Recombinase"/>
    <property type="match status" value="1"/>
</dbReference>
<proteinExistence type="predicted"/>
<dbReference type="Pfam" id="PF07508">
    <property type="entry name" value="Recombinase"/>
    <property type="match status" value="1"/>
</dbReference>
<evidence type="ECO:0000259" key="6">
    <source>
        <dbReference type="PROSITE" id="PS51736"/>
    </source>
</evidence>
<dbReference type="InterPro" id="IPR006119">
    <property type="entry name" value="Resolv_N"/>
</dbReference>
<dbReference type="SUPFAM" id="SSF53041">
    <property type="entry name" value="Resolvase-like"/>
    <property type="match status" value="1"/>
</dbReference>
<dbReference type="PROSITE" id="PS51736">
    <property type="entry name" value="RECOMBINASES_3"/>
    <property type="match status" value="1"/>
</dbReference>
<reference evidence="8" key="1">
    <citation type="journal article" date="2014" name="Int. J. Syst. Evol. Microbiol.">
        <title>Complete genome of a new Firmicutes species belonging to the dominant human colonic microbiota ('Ruminococcus bicirculans') reveals two chromosomes and a selective capacity to utilize plant glucans.</title>
        <authorList>
            <consortium name="NISC Comparative Sequencing Program"/>
            <person name="Wegmann U."/>
            <person name="Louis P."/>
            <person name="Goesmann A."/>
            <person name="Henrissat B."/>
            <person name="Duncan S.H."/>
            <person name="Flint H.J."/>
        </authorList>
    </citation>
    <scope>NUCLEOTIDE SEQUENCE</scope>
    <source>
        <strain evidence="8">CGMCC 1.15287</strain>
    </source>
</reference>
<reference evidence="9 10" key="3">
    <citation type="submission" date="2020-08" db="EMBL/GenBank/DDBJ databases">
        <title>Genomic Encyclopedia of Type Strains, Phase IV (KMG-IV): sequencing the most valuable type-strain genomes for metagenomic binning, comparative biology and taxonomic classification.</title>
        <authorList>
            <person name="Goeker M."/>
        </authorList>
    </citation>
    <scope>NUCLEOTIDE SEQUENCE [LARGE SCALE GENOMIC DNA]</scope>
    <source>
        <strain evidence="9 10">DSM 100774</strain>
    </source>
</reference>
<keyword evidence="3" id="KW-0233">DNA recombination</keyword>
<dbReference type="GO" id="GO:0003677">
    <property type="term" value="F:DNA binding"/>
    <property type="evidence" value="ECO:0007669"/>
    <property type="project" value="UniProtKB-KW"/>
</dbReference>
<accession>A0A7W6KCA2</accession>
<dbReference type="Gene3D" id="3.90.1750.20">
    <property type="entry name" value="Putative Large Serine Recombinase, Chain B, Domain 2"/>
    <property type="match status" value="1"/>
</dbReference>
<feature type="domain" description="Resolvase/invertase-type recombinase catalytic" evidence="6">
    <location>
        <begin position="3"/>
        <end position="152"/>
    </location>
</feature>
<dbReference type="Proteomes" id="UP000642938">
    <property type="component" value="Unassembled WGS sequence"/>
</dbReference>
<dbReference type="PANTHER" id="PTHR30461:SF2">
    <property type="entry name" value="SERINE RECOMBINASE PINE-RELATED"/>
    <property type="match status" value="1"/>
</dbReference>
<keyword evidence="2" id="KW-0238">DNA-binding</keyword>
<dbReference type="InterPro" id="IPR038109">
    <property type="entry name" value="DNA_bind_recomb_sf"/>
</dbReference>
<dbReference type="Pfam" id="PF00239">
    <property type="entry name" value="Resolvase"/>
    <property type="match status" value="1"/>
</dbReference>
<dbReference type="InterPro" id="IPR025827">
    <property type="entry name" value="Zn_ribbon_recom_dom"/>
</dbReference>
<keyword evidence="1" id="KW-0229">DNA integration</keyword>
<reference evidence="8" key="4">
    <citation type="submission" date="2024-05" db="EMBL/GenBank/DDBJ databases">
        <authorList>
            <person name="Sun Q."/>
            <person name="Zhou Y."/>
        </authorList>
    </citation>
    <scope>NUCLEOTIDE SEQUENCE</scope>
    <source>
        <strain evidence="8">CGMCC 1.15287</strain>
    </source>
</reference>
<dbReference type="GO" id="GO:0015074">
    <property type="term" value="P:DNA integration"/>
    <property type="evidence" value="ECO:0007669"/>
    <property type="project" value="UniProtKB-KW"/>
</dbReference>
<sequence>METAYLYVRVSTDEQKRKGYSLVEQEERLIQYCEINNIEIKGVFREDYSAKDFNRPEWKKLIVTIKKKKHMHAQNILFLKWDRFSRNIQYAYQMMGILKSLNVQAMAIDQPIDFEIPESIVMLAVYLSIPEAENHRRGLNTSDGMRRAKKMGRWAGKAPIGYINLTSLDGKKFIAPKQPEADHIKWSFKELVKGRLNVEEVRRMACANGFQCSKTNFWKLIRNPMYCGIITLRASKIEELQFIRGDHQPLISESLFYQVQAFLNSRRRIKGKKKNLFLWFPLRGFLICPFCHSKLTGSFSQGKKAKYAYYHCAKPNCKGRFRADKLNESYEDELKKIRLRPEIHELFNLILEDENIYSTRKIHINERKAILDKISKQQNLMSKARMFYLSEKIDFEDFGSFKKEYNEISGYLNSQLERATIRLLSACRNYEVWPREDVTVFHSYANQDIEDKRSIISLFMPSKINPVTKTLASLQFDEALSLVINYC</sequence>
<organism evidence="9 10">
    <name type="scientific">Pedobacter zeae</name>
    <dbReference type="NCBI Taxonomy" id="1737356"/>
    <lineage>
        <taxon>Bacteria</taxon>
        <taxon>Pseudomonadati</taxon>
        <taxon>Bacteroidota</taxon>
        <taxon>Sphingobacteriia</taxon>
        <taxon>Sphingobacteriales</taxon>
        <taxon>Sphingobacteriaceae</taxon>
        <taxon>Pedobacter</taxon>
    </lineage>
</organism>
<dbReference type="SMART" id="SM00857">
    <property type="entry name" value="Resolvase"/>
    <property type="match status" value="1"/>
</dbReference>
<dbReference type="Proteomes" id="UP000532273">
    <property type="component" value="Unassembled WGS sequence"/>
</dbReference>
<evidence type="ECO:0000313" key="8">
    <source>
        <dbReference type="EMBL" id="GGH10124.1"/>
    </source>
</evidence>
<evidence type="ECO:0000256" key="4">
    <source>
        <dbReference type="PIRSR" id="PIRSR606118-50"/>
    </source>
</evidence>
<keyword evidence="11" id="KW-1185">Reference proteome</keyword>
<feature type="active site" description="O-(5'-phospho-DNA)-serine intermediate" evidence="4 5">
    <location>
        <position position="11"/>
    </location>
</feature>
<feature type="domain" description="Recombinase" evidence="7">
    <location>
        <begin position="159"/>
        <end position="269"/>
    </location>
</feature>
<dbReference type="AlphaFoldDB" id="A0A7W6KCA2"/>
<evidence type="ECO:0000313" key="11">
    <source>
        <dbReference type="Proteomes" id="UP000642938"/>
    </source>
</evidence>
<evidence type="ECO:0000256" key="2">
    <source>
        <dbReference type="ARBA" id="ARBA00023125"/>
    </source>
</evidence>
<dbReference type="Pfam" id="PF13408">
    <property type="entry name" value="Zn_ribbon_recom"/>
    <property type="match status" value="1"/>
</dbReference>
<dbReference type="PROSITE" id="PS00397">
    <property type="entry name" value="RECOMBINASES_1"/>
    <property type="match status" value="1"/>
</dbReference>
<gene>
    <name evidence="8" type="ORF">GCM10007422_28590</name>
    <name evidence="9" type="ORF">GGQ60_003084</name>
</gene>
<evidence type="ECO:0000256" key="5">
    <source>
        <dbReference type="PROSITE-ProRule" id="PRU10137"/>
    </source>
</evidence>
<dbReference type="EMBL" id="BMHZ01000003">
    <property type="protein sequence ID" value="GGH10124.1"/>
    <property type="molecule type" value="Genomic_DNA"/>
</dbReference>
<comment type="caution">
    <text evidence="9">The sequence shown here is derived from an EMBL/GenBank/DDBJ whole genome shotgun (WGS) entry which is preliminary data.</text>
</comment>
<dbReference type="PROSITE" id="PS51737">
    <property type="entry name" value="RECOMBINASE_DNA_BIND"/>
    <property type="match status" value="1"/>
</dbReference>
<dbReference type="GO" id="GO:0000150">
    <property type="term" value="F:DNA strand exchange activity"/>
    <property type="evidence" value="ECO:0007669"/>
    <property type="project" value="InterPro"/>
</dbReference>
<dbReference type="InterPro" id="IPR011109">
    <property type="entry name" value="DNA_bind_recombinase_dom"/>
</dbReference>
<dbReference type="PANTHER" id="PTHR30461">
    <property type="entry name" value="DNA-INVERTASE FROM LAMBDOID PROPHAGE"/>
    <property type="match status" value="1"/>
</dbReference>